<dbReference type="EMBL" id="CP003096">
    <property type="protein sequence ID" value="AER67439.1"/>
    <property type="molecule type" value="Genomic_DNA"/>
</dbReference>
<feature type="transmembrane region" description="Helical" evidence="1">
    <location>
        <begin position="12"/>
        <end position="29"/>
    </location>
</feature>
<feature type="transmembrane region" description="Helical" evidence="1">
    <location>
        <begin position="168"/>
        <end position="190"/>
    </location>
</feature>
<feature type="transmembrane region" description="Helical" evidence="1">
    <location>
        <begin position="389"/>
        <end position="414"/>
    </location>
</feature>
<dbReference type="KEGG" id="tli:Tlie_1717"/>
<feature type="transmembrane region" description="Helical" evidence="1">
    <location>
        <begin position="122"/>
        <end position="139"/>
    </location>
</feature>
<name>G7V8H8_THELD</name>
<evidence type="ECO:0000256" key="1">
    <source>
        <dbReference type="SAM" id="Phobius"/>
    </source>
</evidence>
<gene>
    <name evidence="3" type="ordered locus">Tlie_1717</name>
</gene>
<reference evidence="3 4" key="2">
    <citation type="journal article" date="2012" name="Stand. Genomic Sci.">
        <title>Genome sequence of the moderately thermophilic, amino-acid-degrading and sulfur-reducing bacterium Thermovirga lienii type strain (Cas60314(T)).</title>
        <authorList>
            <person name="Goker M."/>
            <person name="Saunders E."/>
            <person name="Lapidus A."/>
            <person name="Nolan M."/>
            <person name="Lucas S."/>
            <person name="Hammon N."/>
            <person name="Deshpande S."/>
            <person name="Cheng J.F."/>
            <person name="Han C."/>
            <person name="Tapia R."/>
            <person name="Goodwin L.A."/>
            <person name="Pitluck S."/>
            <person name="Liolios K."/>
            <person name="Mavromatis K."/>
            <person name="Pagani I."/>
            <person name="Ivanova N."/>
            <person name="Mikhailova N."/>
            <person name="Pati A."/>
            <person name="Chen A."/>
            <person name="Palaniappan K."/>
            <person name="Land M."/>
            <person name="Chang Y.J."/>
            <person name="Jeffries C.D."/>
            <person name="Brambilla E.M."/>
            <person name="Rohde M."/>
            <person name="Spring S."/>
            <person name="Detter J.C."/>
            <person name="Woyke T."/>
            <person name="Bristow J."/>
            <person name="Eisen J.A."/>
            <person name="Markowitz V."/>
            <person name="Hugenholtz P."/>
            <person name="Kyrpides N.C."/>
            <person name="Klenk H.P."/>
        </authorList>
    </citation>
    <scope>NUCLEOTIDE SEQUENCE [LARGE SCALE GENOMIC DNA]</scope>
    <source>
        <strain evidence="4">ATCC BAA-1197 / DSM 17291 / Cas60314</strain>
    </source>
</reference>
<sequence>MRKLEGKTQTFMYVYVILMGLFHLYTAVFGNFEAYLQRTIHLTWVLPMAFLLYPATKSSPKDRPTLLDWFLAILSTAPGIYGIVNYNEIVSRIVQVDPLTQTQLILGVLLTIMLLEATRRVVGLPLAIIAAFFAGYMYFGSYLPGVLKGLQFTLAEVVEEIYLTGEGIFSIPLGVSATFVIIFLIFGGFLEKSGIGEYFMEFAQAFAGTTPGGPAKIAVVSSCLFGSISGSAVANVYGTGTFTIPLMKRLGYPAYFAGAVEAVASSGGQIMPPIMGAGAFIMASLLGIQFREVIIAAAFPALLYYGAVFLMVHLRAVKTGIKGLKPEELPSKSYVLKNIYKLIPIVGLLWMLLTGYTPMLAAVIGIMMAWGVSLFDPKRRMGIKSILDAIYTGALNITVVAIACAAAGIIVGSVSLTGFGFKFVGLVFSLARDIPFLALLLIMIVSLVLGMGLPTTGAYILAAALGVPALTKLGFAPLSAHLFVFYFAIISAITPPVALAAYAASSIAGAHPNKTGFQAMRLGILAFIVPYAFCYDKGLILHGTMLENAAAVAGGISAALALGFAMEGFMTRALKPYERALFILSGLAAFTPILAIKLPAVAATVLFMLLFSRTPKILSETP</sequence>
<accession>G7V8H8</accession>
<feature type="transmembrane region" description="Helical" evidence="1">
    <location>
        <begin position="522"/>
        <end position="543"/>
    </location>
</feature>
<dbReference type="InterPro" id="IPR011853">
    <property type="entry name" value="TRAP_DctM-Dct_fused"/>
</dbReference>
<feature type="transmembrane region" description="Helical" evidence="1">
    <location>
        <begin position="484"/>
        <end position="510"/>
    </location>
</feature>
<keyword evidence="4" id="KW-1185">Reference proteome</keyword>
<dbReference type="PANTHER" id="PTHR43849">
    <property type="entry name" value="BLL3936 PROTEIN"/>
    <property type="match status" value="1"/>
</dbReference>
<dbReference type="PANTHER" id="PTHR43849:SF2">
    <property type="entry name" value="BLL3936 PROTEIN"/>
    <property type="match status" value="1"/>
</dbReference>
<feature type="transmembrane region" description="Helical" evidence="1">
    <location>
        <begin position="581"/>
        <end position="611"/>
    </location>
</feature>
<keyword evidence="1" id="KW-1133">Transmembrane helix</keyword>
<keyword evidence="1" id="KW-0812">Transmembrane</keyword>
<evidence type="ECO:0000313" key="3">
    <source>
        <dbReference type="EMBL" id="AER67439.1"/>
    </source>
</evidence>
<dbReference type="HOGENOM" id="CLU_007041_3_1_0"/>
<feature type="transmembrane region" description="Helical" evidence="1">
    <location>
        <begin position="35"/>
        <end position="54"/>
    </location>
</feature>
<feature type="domain" description="TRAP C4-dicarboxylate transport system permease DctM subunit" evidence="2">
    <location>
        <begin position="110"/>
        <end position="542"/>
    </location>
</feature>
<evidence type="ECO:0000313" key="4">
    <source>
        <dbReference type="Proteomes" id="UP000005868"/>
    </source>
</evidence>
<dbReference type="eggNOG" id="COG4666">
    <property type="taxonomic scope" value="Bacteria"/>
</dbReference>
<dbReference type="AlphaFoldDB" id="G7V8H8"/>
<proteinExistence type="predicted"/>
<feature type="transmembrane region" description="Helical" evidence="1">
    <location>
        <begin position="549"/>
        <end position="569"/>
    </location>
</feature>
<feature type="transmembrane region" description="Helical" evidence="1">
    <location>
        <begin position="458"/>
        <end position="478"/>
    </location>
</feature>
<feature type="transmembrane region" description="Helical" evidence="1">
    <location>
        <begin position="270"/>
        <end position="288"/>
    </location>
</feature>
<dbReference type="STRING" id="580340.Tlie_1717"/>
<dbReference type="InterPro" id="IPR010656">
    <property type="entry name" value="DctM"/>
</dbReference>
<dbReference type="OrthoDB" id="464at2"/>
<keyword evidence="1" id="KW-0472">Membrane</keyword>
<feature type="transmembrane region" description="Helical" evidence="1">
    <location>
        <begin position="359"/>
        <end position="377"/>
    </location>
</feature>
<evidence type="ECO:0000259" key="2">
    <source>
        <dbReference type="Pfam" id="PF06808"/>
    </source>
</evidence>
<dbReference type="Proteomes" id="UP000005868">
    <property type="component" value="Chromosome"/>
</dbReference>
<feature type="transmembrane region" description="Helical" evidence="1">
    <location>
        <begin position="294"/>
        <end position="314"/>
    </location>
</feature>
<protein>
    <submittedName>
        <fullName evidence="3">TRAP transporter, 4TM/12TM fusion protein</fullName>
    </submittedName>
</protein>
<organism evidence="3 4">
    <name type="scientific">Thermovirga lienii (strain ATCC BAA-1197 / DSM 17291 / Cas60314)</name>
    <dbReference type="NCBI Taxonomy" id="580340"/>
    <lineage>
        <taxon>Bacteria</taxon>
        <taxon>Thermotogati</taxon>
        <taxon>Synergistota</taxon>
        <taxon>Synergistia</taxon>
        <taxon>Synergistales</taxon>
        <taxon>Thermovirgaceae</taxon>
        <taxon>Thermovirga</taxon>
    </lineage>
</organism>
<reference evidence="4" key="1">
    <citation type="submission" date="2011-10" db="EMBL/GenBank/DDBJ databases">
        <title>The complete genome of chromosome of Thermovirga lienii DSM 17291.</title>
        <authorList>
            <consortium name="US DOE Joint Genome Institute (JGI-PGF)"/>
            <person name="Lucas S."/>
            <person name="Copeland A."/>
            <person name="Lapidus A."/>
            <person name="Glavina del Rio T."/>
            <person name="Dalin E."/>
            <person name="Tice H."/>
            <person name="Bruce D."/>
            <person name="Goodwin L."/>
            <person name="Pitluck S."/>
            <person name="Peters L."/>
            <person name="Mikhailova N."/>
            <person name="Saunders E."/>
            <person name="Kyrpides N."/>
            <person name="Mavromatis K."/>
            <person name="Ivanova N."/>
            <person name="Last F.I."/>
            <person name="Brettin T."/>
            <person name="Detter J.C."/>
            <person name="Han C."/>
            <person name="Larimer F."/>
            <person name="Land M."/>
            <person name="Hauser L."/>
            <person name="Markowitz V."/>
            <person name="Cheng J.-F."/>
            <person name="Hugenholtz P."/>
            <person name="Woyke T."/>
            <person name="Wu D."/>
            <person name="Spring S."/>
            <person name="Schroeder M."/>
            <person name="Brambilla E.-M."/>
            <person name="Klenk H.-P."/>
            <person name="Eisen J.A."/>
        </authorList>
    </citation>
    <scope>NUCLEOTIDE SEQUENCE [LARGE SCALE GENOMIC DNA]</scope>
    <source>
        <strain evidence="4">ATCC BAA-1197 / DSM 17291 / Cas60314</strain>
    </source>
</reference>
<feature type="transmembrane region" description="Helical" evidence="1">
    <location>
        <begin position="66"/>
        <end position="86"/>
    </location>
</feature>
<dbReference type="Pfam" id="PF06808">
    <property type="entry name" value="DctM"/>
    <property type="match status" value="1"/>
</dbReference>
<dbReference type="NCBIfam" id="TIGR02123">
    <property type="entry name" value="TRAP_fused"/>
    <property type="match status" value="1"/>
</dbReference>